<gene>
    <name evidence="8" type="primary">ytvI</name>
    <name evidence="8" type="ORF">ACE41H_14920</name>
</gene>
<proteinExistence type="inferred from homology"/>
<feature type="transmembrane region" description="Helical" evidence="7">
    <location>
        <begin position="155"/>
        <end position="179"/>
    </location>
</feature>
<feature type="transmembrane region" description="Helical" evidence="7">
    <location>
        <begin position="272"/>
        <end position="294"/>
    </location>
</feature>
<comment type="caution">
    <text evidence="8">The sequence shown here is derived from an EMBL/GenBank/DDBJ whole genome shotgun (WGS) entry which is preliminary data.</text>
</comment>
<accession>A0ABV5AV12</accession>
<evidence type="ECO:0000313" key="9">
    <source>
        <dbReference type="Proteomes" id="UP001580346"/>
    </source>
</evidence>
<keyword evidence="4 7" id="KW-1133">Transmembrane helix</keyword>
<feature type="transmembrane region" description="Helical" evidence="7">
    <location>
        <begin position="244"/>
        <end position="265"/>
    </location>
</feature>
<feature type="region of interest" description="Disordered" evidence="6">
    <location>
        <begin position="367"/>
        <end position="386"/>
    </location>
</feature>
<evidence type="ECO:0000256" key="2">
    <source>
        <dbReference type="ARBA" id="ARBA00009773"/>
    </source>
</evidence>
<dbReference type="RefSeq" id="WP_375356151.1">
    <property type="nucleotide sequence ID" value="NZ_JBHHMI010000012.1"/>
</dbReference>
<evidence type="ECO:0000313" key="8">
    <source>
        <dbReference type="EMBL" id="MFB5268057.1"/>
    </source>
</evidence>
<dbReference type="NCBIfam" id="TIGR02872">
    <property type="entry name" value="spore_ytvI"/>
    <property type="match status" value="1"/>
</dbReference>
<evidence type="ECO:0000256" key="3">
    <source>
        <dbReference type="ARBA" id="ARBA00022692"/>
    </source>
</evidence>
<feature type="transmembrane region" description="Helical" evidence="7">
    <location>
        <begin position="314"/>
        <end position="341"/>
    </location>
</feature>
<keyword evidence="3 7" id="KW-0812">Transmembrane</keyword>
<dbReference type="Pfam" id="PF01594">
    <property type="entry name" value="AI-2E_transport"/>
    <property type="match status" value="1"/>
</dbReference>
<feature type="transmembrane region" description="Helical" evidence="7">
    <location>
        <begin position="216"/>
        <end position="238"/>
    </location>
</feature>
<sequence>MLPLYKKYWRTAFDIALIALTVYLILFVSSRLYHIAAPVFLSFVVFLCIEPLARYLHKKGMRKPFASAISVLLFIVILLALFFGLGLIVVTQLMRLADDLPQYTSIVQQAFVNLTAFLQGKAASLPPSITQNINDYFTTATKLATNWGTSALQHVVAFLGTFSTFMTNFGIAIILAFFLSMEIDLWKVIVRKKTPHTLKTAFSFFRNHVLKAIGSYIKAQAILVSITFVIIFLGLLILGTGNAFAIALIAAVFDILPLLGVPVILIPWAVYLFIIGNTGLAIGLLVLLAVAMLVRQLAEPKIAGNSIGVTSAYLMLSFMFISLSIFGVAGLILSPILLILIKELWQQGYLQKWIRFPKEEFEEPPFLAKLQEEETPPSEEARKSMT</sequence>
<comment type="subcellular location">
    <subcellularLocation>
        <location evidence="1">Membrane</location>
        <topology evidence="1">Multi-pass membrane protein</topology>
    </subcellularLocation>
</comment>
<dbReference type="EMBL" id="JBHHMI010000012">
    <property type="protein sequence ID" value="MFB5268057.1"/>
    <property type="molecule type" value="Genomic_DNA"/>
</dbReference>
<reference evidence="8 9" key="1">
    <citation type="submission" date="2024-09" db="EMBL/GenBank/DDBJ databases">
        <title>Paenibacillus zeirhizospherea sp. nov., isolated from surface of the maize (Zea mays) roots in a horticulture field, Hungary.</title>
        <authorList>
            <person name="Marton D."/>
            <person name="Farkas M."/>
            <person name="Bedics A."/>
            <person name="Toth E."/>
            <person name="Tancsics A."/>
            <person name="Boka K."/>
            <person name="Maroti G."/>
            <person name="Kriszt B."/>
            <person name="Cserhati M."/>
        </authorList>
    </citation>
    <scope>NUCLEOTIDE SEQUENCE [LARGE SCALE GENOMIC DNA]</scope>
    <source>
        <strain evidence="8 9">KCTC 33519</strain>
    </source>
</reference>
<dbReference type="PANTHER" id="PTHR21716:SF68">
    <property type="entry name" value="TRANSPORT PROTEIN YTVI-RELATED"/>
    <property type="match status" value="1"/>
</dbReference>
<feature type="transmembrane region" description="Helical" evidence="7">
    <location>
        <begin position="12"/>
        <end position="29"/>
    </location>
</feature>
<organism evidence="8 9">
    <name type="scientific">Paenibacillus enshidis</name>
    <dbReference type="NCBI Taxonomy" id="1458439"/>
    <lineage>
        <taxon>Bacteria</taxon>
        <taxon>Bacillati</taxon>
        <taxon>Bacillota</taxon>
        <taxon>Bacilli</taxon>
        <taxon>Bacillales</taxon>
        <taxon>Paenibacillaceae</taxon>
        <taxon>Paenibacillus</taxon>
    </lineage>
</organism>
<evidence type="ECO:0000256" key="5">
    <source>
        <dbReference type="ARBA" id="ARBA00023136"/>
    </source>
</evidence>
<dbReference type="InterPro" id="IPR002549">
    <property type="entry name" value="AI-2E-like"/>
</dbReference>
<keyword evidence="5 7" id="KW-0472">Membrane</keyword>
<evidence type="ECO:0000256" key="1">
    <source>
        <dbReference type="ARBA" id="ARBA00004141"/>
    </source>
</evidence>
<evidence type="ECO:0000256" key="4">
    <source>
        <dbReference type="ARBA" id="ARBA00022989"/>
    </source>
</evidence>
<dbReference type="InterPro" id="IPR014227">
    <property type="entry name" value="YtvI-like"/>
</dbReference>
<keyword evidence="9" id="KW-1185">Reference proteome</keyword>
<protein>
    <submittedName>
        <fullName evidence="8">Sporulation integral membrane protein YtvI</fullName>
    </submittedName>
</protein>
<evidence type="ECO:0000256" key="7">
    <source>
        <dbReference type="SAM" id="Phobius"/>
    </source>
</evidence>
<feature type="transmembrane region" description="Helical" evidence="7">
    <location>
        <begin position="35"/>
        <end position="53"/>
    </location>
</feature>
<name>A0ABV5AV12_9BACL</name>
<feature type="transmembrane region" description="Helical" evidence="7">
    <location>
        <begin position="65"/>
        <end position="90"/>
    </location>
</feature>
<comment type="similarity">
    <text evidence="2">Belongs to the autoinducer-2 exporter (AI-2E) (TC 2.A.86) family.</text>
</comment>
<dbReference type="Proteomes" id="UP001580346">
    <property type="component" value="Unassembled WGS sequence"/>
</dbReference>
<evidence type="ECO:0000256" key="6">
    <source>
        <dbReference type="SAM" id="MobiDB-lite"/>
    </source>
</evidence>
<dbReference type="PANTHER" id="PTHR21716">
    <property type="entry name" value="TRANSMEMBRANE PROTEIN"/>
    <property type="match status" value="1"/>
</dbReference>